<evidence type="ECO:0000313" key="4">
    <source>
        <dbReference type="Proteomes" id="UP001189429"/>
    </source>
</evidence>
<keyword evidence="1" id="KW-0472">Membrane</keyword>
<evidence type="ECO:0000256" key="2">
    <source>
        <dbReference type="SAM" id="SignalP"/>
    </source>
</evidence>
<name>A0ABN9U6W5_9DINO</name>
<dbReference type="Proteomes" id="UP001189429">
    <property type="component" value="Unassembled WGS sequence"/>
</dbReference>
<evidence type="ECO:0000313" key="3">
    <source>
        <dbReference type="EMBL" id="CAK0854706.1"/>
    </source>
</evidence>
<keyword evidence="1" id="KW-1133">Transmembrane helix</keyword>
<keyword evidence="2" id="KW-0732">Signal</keyword>
<comment type="caution">
    <text evidence="3">The sequence shown here is derived from an EMBL/GenBank/DDBJ whole genome shotgun (WGS) entry which is preliminary data.</text>
</comment>
<sequence length="289" mass="32920">MFPPFTTFVHALLALILDPFAYVWKSDDVPSIDSQCGHLEEGVLPVKAQQRDDQHHSMRLRRTQVDTVSSQLGSIEERAEGNTSAEFKEKYKLPLKSKVGLWALTAIFCLCCVGWTYVAKRARHDKAREMIRFMPFSAFSMYSSYPSAPLAVQGWWDQSMAQQGSTTVNWQWRAWARGQMPGNEVASAMRPHSVVLTIENEHKIMPVSVFWNQHFLVVVKPQGTYTLKTYESAHLEIHGGPGKSEHLLTTIKVSGEARQRFVVRSNLWLKRPQGVARHPRRTDTEAQLV</sequence>
<proteinExistence type="predicted"/>
<feature type="chain" id="PRO_5046059232" evidence="2">
    <location>
        <begin position="26"/>
        <end position="289"/>
    </location>
</feature>
<protein>
    <submittedName>
        <fullName evidence="3">Uncharacterized protein</fullName>
    </submittedName>
</protein>
<feature type="transmembrane region" description="Helical" evidence="1">
    <location>
        <begin position="99"/>
        <end position="118"/>
    </location>
</feature>
<keyword evidence="1" id="KW-0812">Transmembrane</keyword>
<evidence type="ECO:0000256" key="1">
    <source>
        <dbReference type="SAM" id="Phobius"/>
    </source>
</evidence>
<accession>A0ABN9U6W5</accession>
<keyword evidence="4" id="KW-1185">Reference proteome</keyword>
<feature type="signal peptide" evidence="2">
    <location>
        <begin position="1"/>
        <end position="25"/>
    </location>
</feature>
<gene>
    <name evidence="3" type="ORF">PCOR1329_LOCUS45686</name>
</gene>
<dbReference type="EMBL" id="CAUYUJ010015493">
    <property type="protein sequence ID" value="CAK0854706.1"/>
    <property type="molecule type" value="Genomic_DNA"/>
</dbReference>
<reference evidence="3" key="1">
    <citation type="submission" date="2023-10" db="EMBL/GenBank/DDBJ databases">
        <authorList>
            <person name="Chen Y."/>
            <person name="Shah S."/>
            <person name="Dougan E. K."/>
            <person name="Thang M."/>
            <person name="Chan C."/>
        </authorList>
    </citation>
    <scope>NUCLEOTIDE SEQUENCE [LARGE SCALE GENOMIC DNA]</scope>
</reference>
<organism evidence="3 4">
    <name type="scientific">Prorocentrum cordatum</name>
    <dbReference type="NCBI Taxonomy" id="2364126"/>
    <lineage>
        <taxon>Eukaryota</taxon>
        <taxon>Sar</taxon>
        <taxon>Alveolata</taxon>
        <taxon>Dinophyceae</taxon>
        <taxon>Prorocentrales</taxon>
        <taxon>Prorocentraceae</taxon>
        <taxon>Prorocentrum</taxon>
    </lineage>
</organism>